<keyword evidence="2 3" id="KW-0732">Signal</keyword>
<evidence type="ECO:0000259" key="4">
    <source>
        <dbReference type="Pfam" id="PF09375"/>
    </source>
</evidence>
<organism evidence="5 6">
    <name type="scientific">Barnesiella viscericola</name>
    <dbReference type="NCBI Taxonomy" id="397865"/>
    <lineage>
        <taxon>Bacteria</taxon>
        <taxon>Pseudomonadati</taxon>
        <taxon>Bacteroidota</taxon>
        <taxon>Bacteroidia</taxon>
        <taxon>Bacteroidales</taxon>
        <taxon>Barnesiellaceae</taxon>
        <taxon>Barnesiella</taxon>
    </lineage>
</organism>
<evidence type="ECO:0000256" key="2">
    <source>
        <dbReference type="ARBA" id="ARBA00022729"/>
    </source>
</evidence>
<dbReference type="AlphaFoldDB" id="A0A921MT41"/>
<dbReference type="CDD" id="cd14658">
    <property type="entry name" value="Imelysin-like_IrpA"/>
    <property type="match status" value="1"/>
</dbReference>
<dbReference type="Proteomes" id="UP000757103">
    <property type="component" value="Unassembled WGS sequence"/>
</dbReference>
<comment type="subcellular location">
    <subcellularLocation>
        <location evidence="1">Cell envelope</location>
    </subcellularLocation>
</comment>
<feature type="signal peptide" evidence="3">
    <location>
        <begin position="1"/>
        <end position="25"/>
    </location>
</feature>
<dbReference type="InterPro" id="IPR018976">
    <property type="entry name" value="Imelysin-like"/>
</dbReference>
<proteinExistence type="predicted"/>
<accession>A0A921MT41</accession>
<protein>
    <recommendedName>
        <fullName evidence="4">Imelysin-like domain-containing protein</fullName>
    </recommendedName>
</protein>
<feature type="domain" description="Imelysin-like" evidence="4">
    <location>
        <begin position="80"/>
        <end position="399"/>
    </location>
</feature>
<name>A0A921MT41_9BACT</name>
<dbReference type="Gene3D" id="1.20.1420.20">
    <property type="entry name" value="M75 peptidase, HXXE motif"/>
    <property type="match status" value="1"/>
</dbReference>
<dbReference type="RefSeq" id="WP_273307111.1">
    <property type="nucleotide sequence ID" value="NZ_DYUD01000030.1"/>
</dbReference>
<dbReference type="PROSITE" id="PS51257">
    <property type="entry name" value="PROKAR_LIPOPROTEIN"/>
    <property type="match status" value="1"/>
</dbReference>
<evidence type="ECO:0000313" key="6">
    <source>
        <dbReference type="Proteomes" id="UP000757103"/>
    </source>
</evidence>
<dbReference type="Pfam" id="PF09375">
    <property type="entry name" value="Peptidase_M75"/>
    <property type="match status" value="1"/>
</dbReference>
<dbReference type="GO" id="GO:0030313">
    <property type="term" value="C:cell envelope"/>
    <property type="evidence" value="ECO:0007669"/>
    <property type="project" value="UniProtKB-SubCell"/>
</dbReference>
<evidence type="ECO:0000256" key="1">
    <source>
        <dbReference type="ARBA" id="ARBA00004196"/>
    </source>
</evidence>
<reference evidence="5" key="1">
    <citation type="journal article" date="2021" name="PeerJ">
        <title>Extensive microbial diversity within the chicken gut microbiome revealed by metagenomics and culture.</title>
        <authorList>
            <person name="Gilroy R."/>
            <person name="Ravi A."/>
            <person name="Getino M."/>
            <person name="Pursley I."/>
            <person name="Horton D.L."/>
            <person name="Alikhan N.F."/>
            <person name="Baker D."/>
            <person name="Gharbi K."/>
            <person name="Hall N."/>
            <person name="Watson M."/>
            <person name="Adriaenssens E.M."/>
            <person name="Foster-Nyarko E."/>
            <person name="Jarju S."/>
            <person name="Secka A."/>
            <person name="Antonio M."/>
            <person name="Oren A."/>
            <person name="Chaudhuri R.R."/>
            <person name="La Ragione R."/>
            <person name="Hildebrand F."/>
            <person name="Pallen M.J."/>
        </authorList>
    </citation>
    <scope>NUCLEOTIDE SEQUENCE</scope>
    <source>
        <strain evidence="5">CHK121-7720</strain>
    </source>
</reference>
<gene>
    <name evidence="5" type="ORF">K8U91_11475</name>
</gene>
<comment type="caution">
    <text evidence="5">The sequence shown here is derived from an EMBL/GenBank/DDBJ whole genome shotgun (WGS) entry which is preliminary data.</text>
</comment>
<reference evidence="5" key="2">
    <citation type="submission" date="2021-09" db="EMBL/GenBank/DDBJ databases">
        <authorList>
            <person name="Gilroy R."/>
        </authorList>
    </citation>
    <scope>NUCLEOTIDE SEQUENCE</scope>
    <source>
        <strain evidence="5">CHK121-7720</strain>
    </source>
</reference>
<evidence type="ECO:0000313" key="5">
    <source>
        <dbReference type="EMBL" id="HJG90075.1"/>
    </source>
</evidence>
<dbReference type="InterPro" id="IPR034982">
    <property type="entry name" value="Imelysin-like_IrpA"/>
</dbReference>
<dbReference type="InterPro" id="IPR038352">
    <property type="entry name" value="Imelysin_sf"/>
</dbReference>
<sequence length="407" mass="43760">MKRKFTYSLYLPLLTSLLLGGTACSEKETDFSWEEQRETALQSAATAFVENTVVPTYTSLADASLELADLCAQIETSAQANASTDIAASGSLSTATQALVEQACEKWYEARKQWELSEAFLYGAAGDYNIDPHIDSWPLNATDLQALLDDPVRMGMMNAEYAAGLGYGLLGFHAIEYMLFDHQIDASATTGQARNSSFSRKEELVYLTAVAGDLANQCVRLEASWKGLSQVSSQKQTLLTEAELEPSFNYGESMKNAGKGGSKYKSYLEAAQEIIQGCSDIADEVGNQKIGRPNEAAAGASEDLSYIESPYAKNSKVDFYDNIVSIRNAYLGTNVGDPSVSNYLAGINPGADTAVRNAIEAALNAIKAAPAPFVNYAGTHNEQWKQATAACNALKKALDEAQSAIGQ</sequence>
<evidence type="ECO:0000256" key="3">
    <source>
        <dbReference type="SAM" id="SignalP"/>
    </source>
</evidence>
<dbReference type="EMBL" id="DYUD01000030">
    <property type="protein sequence ID" value="HJG90075.1"/>
    <property type="molecule type" value="Genomic_DNA"/>
</dbReference>
<feature type="chain" id="PRO_5036919423" description="Imelysin-like domain-containing protein" evidence="3">
    <location>
        <begin position="26"/>
        <end position="407"/>
    </location>
</feature>